<evidence type="ECO:0000313" key="3">
    <source>
        <dbReference type="Proteomes" id="UP000796880"/>
    </source>
</evidence>
<dbReference type="Gene3D" id="3.40.50.2000">
    <property type="entry name" value="Glycogen Phosphorylase B"/>
    <property type="match status" value="1"/>
</dbReference>
<protein>
    <submittedName>
        <fullName evidence="2">Uncharacterized protein</fullName>
    </submittedName>
</protein>
<organism evidence="2 3">
    <name type="scientific">Rhamnella rubrinervis</name>
    <dbReference type="NCBI Taxonomy" id="2594499"/>
    <lineage>
        <taxon>Eukaryota</taxon>
        <taxon>Viridiplantae</taxon>
        <taxon>Streptophyta</taxon>
        <taxon>Embryophyta</taxon>
        <taxon>Tracheophyta</taxon>
        <taxon>Spermatophyta</taxon>
        <taxon>Magnoliopsida</taxon>
        <taxon>eudicotyledons</taxon>
        <taxon>Gunneridae</taxon>
        <taxon>Pentapetalae</taxon>
        <taxon>rosids</taxon>
        <taxon>fabids</taxon>
        <taxon>Rosales</taxon>
        <taxon>Rhamnaceae</taxon>
        <taxon>rhamnoid group</taxon>
        <taxon>Rhamneae</taxon>
        <taxon>Rhamnella</taxon>
    </lineage>
</organism>
<evidence type="ECO:0000313" key="2">
    <source>
        <dbReference type="EMBL" id="KAF3433693.1"/>
    </source>
</evidence>
<name>A0A8K0GR16_9ROSA</name>
<keyword evidence="3" id="KW-1185">Reference proteome</keyword>
<dbReference type="EMBL" id="VOIH02000011">
    <property type="protein sequence ID" value="KAF3433693.1"/>
    <property type="molecule type" value="Genomic_DNA"/>
</dbReference>
<reference evidence="2" key="1">
    <citation type="submission" date="2020-03" db="EMBL/GenBank/DDBJ databases">
        <title>A high-quality chromosome-level genome assembly of a woody plant with both climbing and erect habits, Rhamnella rubrinervis.</title>
        <authorList>
            <person name="Lu Z."/>
            <person name="Yang Y."/>
            <person name="Zhu X."/>
            <person name="Sun Y."/>
        </authorList>
    </citation>
    <scope>NUCLEOTIDE SEQUENCE</scope>
    <source>
        <strain evidence="2">BYM</strain>
        <tissue evidence="2">Leaf</tissue>
    </source>
</reference>
<proteinExistence type="predicted"/>
<feature type="region of interest" description="Disordered" evidence="1">
    <location>
        <begin position="158"/>
        <end position="179"/>
    </location>
</feature>
<sequence length="179" mass="19697">MAFEFINLNARSALREISKTYIVRAFIIDMFCTSALSEGVENSKDLLYFCSHLQKANGTIANTFNALEPVAIKANLDDVCAPNDELPIPPVYYIGLLVADNHRTGEKVEDSRSSEGLGGWVRDSLWLELGARSSGRRSANDSVAALRRATPEQECFGKGHGNGNWCEAERKDGFVHGDE</sequence>
<gene>
    <name evidence="2" type="ORF">FNV43_RR24796</name>
</gene>
<dbReference type="AlphaFoldDB" id="A0A8K0GR16"/>
<accession>A0A8K0GR16</accession>
<evidence type="ECO:0000256" key="1">
    <source>
        <dbReference type="SAM" id="MobiDB-lite"/>
    </source>
</evidence>
<dbReference type="Proteomes" id="UP000796880">
    <property type="component" value="Unassembled WGS sequence"/>
</dbReference>
<feature type="compositionally biased region" description="Basic and acidic residues" evidence="1">
    <location>
        <begin position="167"/>
        <end position="179"/>
    </location>
</feature>
<dbReference type="OrthoDB" id="5835829at2759"/>
<comment type="caution">
    <text evidence="2">The sequence shown here is derived from an EMBL/GenBank/DDBJ whole genome shotgun (WGS) entry which is preliminary data.</text>
</comment>